<gene>
    <name evidence="1" type="ORF">PHMEG_00031025</name>
</gene>
<dbReference type="OrthoDB" id="128282at2759"/>
<keyword evidence="2" id="KW-1185">Reference proteome</keyword>
<organism evidence="1 2">
    <name type="scientific">Phytophthora megakarya</name>
    <dbReference type="NCBI Taxonomy" id="4795"/>
    <lineage>
        <taxon>Eukaryota</taxon>
        <taxon>Sar</taxon>
        <taxon>Stramenopiles</taxon>
        <taxon>Oomycota</taxon>
        <taxon>Peronosporomycetes</taxon>
        <taxon>Peronosporales</taxon>
        <taxon>Peronosporaceae</taxon>
        <taxon>Phytophthora</taxon>
    </lineage>
</organism>
<comment type="caution">
    <text evidence="1">The sequence shown here is derived from an EMBL/GenBank/DDBJ whole genome shotgun (WGS) entry which is preliminary data.</text>
</comment>
<proteinExistence type="predicted"/>
<evidence type="ECO:0000313" key="1">
    <source>
        <dbReference type="EMBL" id="OWY98248.1"/>
    </source>
</evidence>
<reference evidence="2" key="1">
    <citation type="submission" date="2017-03" db="EMBL/GenBank/DDBJ databases">
        <title>Phytopthora megakarya and P. palmivora, two closely related causual agents of cacao black pod achieved similar genome size and gene model numbers by different mechanisms.</title>
        <authorList>
            <person name="Ali S."/>
            <person name="Shao J."/>
            <person name="Larry D.J."/>
            <person name="Kronmiller B."/>
            <person name="Shen D."/>
            <person name="Strem M.D."/>
            <person name="Melnick R.L."/>
            <person name="Guiltinan M.J."/>
            <person name="Tyler B.M."/>
            <person name="Meinhardt L.W."/>
            <person name="Bailey B.A."/>
        </authorList>
    </citation>
    <scope>NUCLEOTIDE SEQUENCE [LARGE SCALE GENOMIC DNA]</scope>
    <source>
        <strain evidence="2">zdho120</strain>
    </source>
</reference>
<protein>
    <submittedName>
        <fullName evidence="1">Uncharacterized protein</fullName>
    </submittedName>
</protein>
<name>A0A225UZK2_9STRA</name>
<sequence>MDMHVMSTSSSNTAVARGKTRQTFLETCGDRDLERQLTPMQLRDIRTLEDIVSDIQKVGKRVPSRSSCPIQVGPMGATTAKVGLKREVAGIRATHHERPNECSNDYSKDDPIDFYEGEEHVHDFGKCEAFDELAKILRTNVDKKNTNPELQKLVFGGHLN</sequence>
<evidence type="ECO:0000313" key="2">
    <source>
        <dbReference type="Proteomes" id="UP000198211"/>
    </source>
</evidence>
<dbReference type="EMBL" id="NBNE01009590">
    <property type="protein sequence ID" value="OWY98248.1"/>
    <property type="molecule type" value="Genomic_DNA"/>
</dbReference>
<accession>A0A225UZK2</accession>
<dbReference type="Proteomes" id="UP000198211">
    <property type="component" value="Unassembled WGS sequence"/>
</dbReference>
<dbReference type="AlphaFoldDB" id="A0A225UZK2"/>